<accession>A0AAN8T6E9</accession>
<evidence type="ECO:0000256" key="1">
    <source>
        <dbReference type="SAM" id="Phobius"/>
    </source>
</evidence>
<gene>
    <name evidence="2" type="ORF">RDI58_019281</name>
</gene>
<feature type="transmembrane region" description="Helical" evidence="1">
    <location>
        <begin position="59"/>
        <end position="82"/>
    </location>
</feature>
<name>A0AAN8T6E9_SOLBU</name>
<proteinExistence type="predicted"/>
<dbReference type="PANTHER" id="PTHR34115">
    <property type="entry name" value="PROTEIN, PUTATIVE-RELATED"/>
    <property type="match status" value="1"/>
</dbReference>
<organism evidence="2 3">
    <name type="scientific">Solanum bulbocastanum</name>
    <name type="common">Wild potato</name>
    <dbReference type="NCBI Taxonomy" id="147425"/>
    <lineage>
        <taxon>Eukaryota</taxon>
        <taxon>Viridiplantae</taxon>
        <taxon>Streptophyta</taxon>
        <taxon>Embryophyta</taxon>
        <taxon>Tracheophyta</taxon>
        <taxon>Spermatophyta</taxon>
        <taxon>Magnoliopsida</taxon>
        <taxon>eudicotyledons</taxon>
        <taxon>Gunneridae</taxon>
        <taxon>Pentapetalae</taxon>
        <taxon>asterids</taxon>
        <taxon>lamiids</taxon>
        <taxon>Solanales</taxon>
        <taxon>Solanaceae</taxon>
        <taxon>Solanoideae</taxon>
        <taxon>Solaneae</taxon>
        <taxon>Solanum</taxon>
    </lineage>
</organism>
<reference evidence="2 3" key="1">
    <citation type="submission" date="2024-02" db="EMBL/GenBank/DDBJ databases">
        <title>de novo genome assembly of Solanum bulbocastanum strain 11H21.</title>
        <authorList>
            <person name="Hosaka A.J."/>
        </authorList>
    </citation>
    <scope>NUCLEOTIDE SEQUENCE [LARGE SCALE GENOMIC DNA]</scope>
    <source>
        <tissue evidence="2">Young leaves</tissue>
    </source>
</reference>
<dbReference type="InterPro" id="IPR053258">
    <property type="entry name" value="Ca-permeable_cation_channel"/>
</dbReference>
<sequence>MGIFTFLELILNLLQLKYNGTNMFQQHPIITRIAVISFIMFCFLRWIKLKYPGRYENYLASVPFLVNLLRCLSIASTISLLLPTYVTPLVFIICLVLPVKKALCWIFTKMDEHFGEMEFWRRRVDPALCYLRRRVNRARRNILPI</sequence>
<keyword evidence="1" id="KW-0472">Membrane</keyword>
<keyword evidence="3" id="KW-1185">Reference proteome</keyword>
<keyword evidence="1" id="KW-0812">Transmembrane</keyword>
<keyword evidence="1" id="KW-1133">Transmembrane helix</keyword>
<dbReference type="AlphaFoldDB" id="A0AAN8T6E9"/>
<dbReference type="Proteomes" id="UP001371456">
    <property type="component" value="Unassembled WGS sequence"/>
</dbReference>
<comment type="caution">
    <text evidence="2">The sequence shown here is derived from an EMBL/GenBank/DDBJ whole genome shotgun (WGS) entry which is preliminary data.</text>
</comment>
<evidence type="ECO:0000313" key="3">
    <source>
        <dbReference type="Proteomes" id="UP001371456"/>
    </source>
</evidence>
<feature type="transmembrane region" description="Helical" evidence="1">
    <location>
        <begin position="29"/>
        <end position="47"/>
    </location>
</feature>
<dbReference type="EMBL" id="JBANQN010000008">
    <property type="protein sequence ID" value="KAK6781485.1"/>
    <property type="molecule type" value="Genomic_DNA"/>
</dbReference>
<dbReference type="PANTHER" id="PTHR34115:SF5">
    <property type="entry name" value="PROTEIN, PUTATIVE-RELATED"/>
    <property type="match status" value="1"/>
</dbReference>
<evidence type="ECO:0000313" key="2">
    <source>
        <dbReference type="EMBL" id="KAK6781485.1"/>
    </source>
</evidence>
<feature type="transmembrane region" description="Helical" evidence="1">
    <location>
        <begin position="88"/>
        <end position="107"/>
    </location>
</feature>
<protein>
    <submittedName>
        <fullName evidence="2">Uncharacterized protein</fullName>
    </submittedName>
</protein>